<accession>A0A7I4ATD8</accession>
<reference evidence="1 2" key="1">
    <citation type="journal article" date="2008" name="Science">
        <title>The Physcomitrella genome reveals evolutionary insights into the conquest of land by plants.</title>
        <authorList>
            <person name="Rensing S."/>
            <person name="Lang D."/>
            <person name="Zimmer A."/>
            <person name="Terry A."/>
            <person name="Salamov A."/>
            <person name="Shapiro H."/>
            <person name="Nishiyama T."/>
            <person name="Perroud P.-F."/>
            <person name="Lindquist E."/>
            <person name="Kamisugi Y."/>
            <person name="Tanahashi T."/>
            <person name="Sakakibara K."/>
            <person name="Fujita T."/>
            <person name="Oishi K."/>
            <person name="Shin-I T."/>
            <person name="Kuroki Y."/>
            <person name="Toyoda A."/>
            <person name="Suzuki Y."/>
            <person name="Hashimoto A."/>
            <person name="Yamaguchi K."/>
            <person name="Sugano A."/>
            <person name="Kohara Y."/>
            <person name="Fujiyama A."/>
            <person name="Anterola A."/>
            <person name="Aoki S."/>
            <person name="Ashton N."/>
            <person name="Barbazuk W.B."/>
            <person name="Barker E."/>
            <person name="Bennetzen J."/>
            <person name="Bezanilla M."/>
            <person name="Blankenship R."/>
            <person name="Cho S.H."/>
            <person name="Dutcher S."/>
            <person name="Estelle M."/>
            <person name="Fawcett J.A."/>
            <person name="Gundlach H."/>
            <person name="Hanada K."/>
            <person name="Heyl A."/>
            <person name="Hicks K.A."/>
            <person name="Hugh J."/>
            <person name="Lohr M."/>
            <person name="Mayer K."/>
            <person name="Melkozernov A."/>
            <person name="Murata T."/>
            <person name="Nelson D."/>
            <person name="Pils B."/>
            <person name="Prigge M."/>
            <person name="Reiss B."/>
            <person name="Renner T."/>
            <person name="Rombauts S."/>
            <person name="Rushton P."/>
            <person name="Sanderfoot A."/>
            <person name="Schween G."/>
            <person name="Shiu S.-H."/>
            <person name="Stueber K."/>
            <person name="Theodoulou F.L."/>
            <person name="Tu H."/>
            <person name="Van de Peer Y."/>
            <person name="Verrier P.J."/>
            <person name="Waters E."/>
            <person name="Wood A."/>
            <person name="Yang L."/>
            <person name="Cove D."/>
            <person name="Cuming A."/>
            <person name="Hasebe M."/>
            <person name="Lucas S."/>
            <person name="Mishler D.B."/>
            <person name="Reski R."/>
            <person name="Grigoriev I."/>
            <person name="Quatrano R.S."/>
            <person name="Boore J.L."/>
        </authorList>
    </citation>
    <scope>NUCLEOTIDE SEQUENCE [LARGE SCALE GENOMIC DNA]</scope>
    <source>
        <strain evidence="1 2">cv. Gransden 2004</strain>
    </source>
</reference>
<evidence type="ECO:0000313" key="1">
    <source>
        <dbReference type="EnsemblPlants" id="Pp3c14_710V3.2"/>
    </source>
</evidence>
<dbReference type="EMBL" id="ABEU02000014">
    <property type="status" value="NOT_ANNOTATED_CDS"/>
    <property type="molecule type" value="Genomic_DNA"/>
</dbReference>
<dbReference type="AlphaFoldDB" id="A0A7I4ATD8"/>
<sequence length="29" mass="3492">MNRMLHCSTSTKQRATKNDYRHRDLAMLL</sequence>
<organism evidence="1 2">
    <name type="scientific">Physcomitrium patens</name>
    <name type="common">Spreading-leaved earth moss</name>
    <name type="synonym">Physcomitrella patens</name>
    <dbReference type="NCBI Taxonomy" id="3218"/>
    <lineage>
        <taxon>Eukaryota</taxon>
        <taxon>Viridiplantae</taxon>
        <taxon>Streptophyta</taxon>
        <taxon>Embryophyta</taxon>
        <taxon>Bryophyta</taxon>
        <taxon>Bryophytina</taxon>
        <taxon>Bryopsida</taxon>
        <taxon>Funariidae</taxon>
        <taxon>Funariales</taxon>
        <taxon>Funariaceae</taxon>
        <taxon>Physcomitrium</taxon>
    </lineage>
</organism>
<proteinExistence type="predicted"/>
<name>A0A7I4ATD8_PHYPA</name>
<reference evidence="1" key="3">
    <citation type="submission" date="2020-12" db="UniProtKB">
        <authorList>
            <consortium name="EnsemblPlants"/>
        </authorList>
    </citation>
    <scope>IDENTIFICATION</scope>
</reference>
<dbReference type="Gramene" id="Pp3c14_710V3.2">
    <property type="protein sequence ID" value="Pp3c14_710V3.2"/>
    <property type="gene ID" value="Pp3c14_710"/>
</dbReference>
<protein>
    <submittedName>
        <fullName evidence="1">Uncharacterized protein</fullName>
    </submittedName>
</protein>
<dbReference type="EnsemblPlants" id="Pp3c14_710V3.2">
    <property type="protein sequence ID" value="Pp3c14_710V3.2"/>
    <property type="gene ID" value="Pp3c14_710"/>
</dbReference>
<evidence type="ECO:0000313" key="2">
    <source>
        <dbReference type="Proteomes" id="UP000006727"/>
    </source>
</evidence>
<keyword evidence="2" id="KW-1185">Reference proteome</keyword>
<dbReference type="Proteomes" id="UP000006727">
    <property type="component" value="Chromosome 14"/>
</dbReference>
<reference evidence="1 2" key="2">
    <citation type="journal article" date="2018" name="Plant J.">
        <title>The Physcomitrella patens chromosome-scale assembly reveals moss genome structure and evolution.</title>
        <authorList>
            <person name="Lang D."/>
            <person name="Ullrich K.K."/>
            <person name="Murat F."/>
            <person name="Fuchs J."/>
            <person name="Jenkins J."/>
            <person name="Haas F.B."/>
            <person name="Piednoel M."/>
            <person name="Gundlach H."/>
            <person name="Van Bel M."/>
            <person name="Meyberg R."/>
            <person name="Vives C."/>
            <person name="Morata J."/>
            <person name="Symeonidi A."/>
            <person name="Hiss M."/>
            <person name="Muchero W."/>
            <person name="Kamisugi Y."/>
            <person name="Saleh O."/>
            <person name="Blanc G."/>
            <person name="Decker E.L."/>
            <person name="van Gessel N."/>
            <person name="Grimwood J."/>
            <person name="Hayes R.D."/>
            <person name="Graham S.W."/>
            <person name="Gunter L.E."/>
            <person name="McDaniel S.F."/>
            <person name="Hoernstein S.N.W."/>
            <person name="Larsson A."/>
            <person name="Li F.W."/>
            <person name="Perroud P.F."/>
            <person name="Phillips J."/>
            <person name="Ranjan P."/>
            <person name="Rokshar D.S."/>
            <person name="Rothfels C.J."/>
            <person name="Schneider L."/>
            <person name="Shu S."/>
            <person name="Stevenson D.W."/>
            <person name="Thummler F."/>
            <person name="Tillich M."/>
            <person name="Villarreal Aguilar J.C."/>
            <person name="Widiez T."/>
            <person name="Wong G.K."/>
            <person name="Wymore A."/>
            <person name="Zhang Y."/>
            <person name="Zimmer A.D."/>
            <person name="Quatrano R.S."/>
            <person name="Mayer K.F.X."/>
            <person name="Goodstein D."/>
            <person name="Casacuberta J.M."/>
            <person name="Vandepoele K."/>
            <person name="Reski R."/>
            <person name="Cuming A.C."/>
            <person name="Tuskan G.A."/>
            <person name="Maumus F."/>
            <person name="Salse J."/>
            <person name="Schmutz J."/>
            <person name="Rensing S.A."/>
        </authorList>
    </citation>
    <scope>NUCLEOTIDE SEQUENCE [LARGE SCALE GENOMIC DNA]</scope>
    <source>
        <strain evidence="1 2">cv. Gransden 2004</strain>
    </source>
</reference>